<dbReference type="Proteomes" id="UP000183257">
    <property type="component" value="Unassembled WGS sequence"/>
</dbReference>
<feature type="chain" id="PRO_5013289764" description="Lipoprotein" evidence="1">
    <location>
        <begin position="21"/>
        <end position="203"/>
    </location>
</feature>
<dbReference type="RefSeq" id="WP_072302121.1">
    <property type="nucleotide sequence ID" value="NZ_FPIY01000001.1"/>
</dbReference>
<reference evidence="3" key="1">
    <citation type="submission" date="2016-11" db="EMBL/GenBank/DDBJ databases">
        <authorList>
            <person name="Varghese N."/>
            <person name="Submissions S."/>
        </authorList>
    </citation>
    <scope>NUCLEOTIDE SEQUENCE [LARGE SCALE GENOMIC DNA]</scope>
    <source>
        <strain evidence="3">DSM 24786</strain>
    </source>
</reference>
<dbReference type="PROSITE" id="PS51257">
    <property type="entry name" value="PROKAR_LIPOPROTEIN"/>
    <property type="match status" value="1"/>
</dbReference>
<protein>
    <recommendedName>
        <fullName evidence="4">Lipoprotein</fullName>
    </recommendedName>
</protein>
<evidence type="ECO:0000256" key="1">
    <source>
        <dbReference type="SAM" id="SignalP"/>
    </source>
</evidence>
<keyword evidence="3" id="KW-1185">Reference proteome</keyword>
<evidence type="ECO:0000313" key="3">
    <source>
        <dbReference type="Proteomes" id="UP000183257"/>
    </source>
</evidence>
<accession>A0A1K1M9R5</accession>
<sequence length="203" mass="23149">MKRVKLLLVLLTLVISCSNEEDSILLQPKDEINFTIQKLNSDNNYISKPSKVVVAQKMSSWSQSPNDKIHLVREAYYNVTLENGEQIMLGLYFSKANVERNLLHINDTKKGHYWSYKSLDKEINNFYKGCAIRILINNTNAYFVEHQNKSAKVISVTATQVLGKNKNVLNLEFSGKATGFYDPNGTEQEFYLLTNGSFKGIIE</sequence>
<proteinExistence type="predicted"/>
<dbReference type="AlphaFoldDB" id="A0A1K1M9R5"/>
<feature type="signal peptide" evidence="1">
    <location>
        <begin position="1"/>
        <end position="20"/>
    </location>
</feature>
<dbReference type="EMBL" id="FPIY01000001">
    <property type="protein sequence ID" value="SFW19843.1"/>
    <property type="molecule type" value="Genomic_DNA"/>
</dbReference>
<evidence type="ECO:0008006" key="4">
    <source>
        <dbReference type="Google" id="ProtNLM"/>
    </source>
</evidence>
<keyword evidence="1" id="KW-0732">Signal</keyword>
<organism evidence="2 3">
    <name type="scientific">Cellulophaga fucicola</name>
    <dbReference type="NCBI Taxonomy" id="76595"/>
    <lineage>
        <taxon>Bacteria</taxon>
        <taxon>Pseudomonadati</taxon>
        <taxon>Bacteroidota</taxon>
        <taxon>Flavobacteriia</taxon>
        <taxon>Flavobacteriales</taxon>
        <taxon>Flavobacteriaceae</taxon>
        <taxon>Cellulophaga</taxon>
    </lineage>
</organism>
<gene>
    <name evidence="2" type="ORF">SAMN05660313_00444</name>
</gene>
<evidence type="ECO:0000313" key="2">
    <source>
        <dbReference type="EMBL" id="SFW19843.1"/>
    </source>
</evidence>
<name>A0A1K1M9R5_9FLAO</name>